<proteinExistence type="inferred from homology"/>
<comment type="caution">
    <text evidence="6">Lacks conserved residue(s) required for the propagation of feature annotation.</text>
</comment>
<comment type="caution">
    <text evidence="8">The sequence shown here is derived from an EMBL/GenBank/DDBJ whole genome shotgun (WGS) entry which is preliminary data.</text>
</comment>
<dbReference type="Pfam" id="PF09446">
    <property type="entry name" value="VMA21"/>
    <property type="match status" value="1"/>
</dbReference>
<dbReference type="OMA" id="VMAFMED"/>
<dbReference type="VEuPathDB" id="FungiDB:CJI96_0000858"/>
<dbReference type="VEuPathDB" id="FungiDB:B9J08_003028"/>
<reference evidence="8 9" key="1">
    <citation type="journal article" date="2017" name="Clin. Infect. Dis.">
        <title>Simultaneous emergence of multidrug-resistant Candida auris on 3 continents confirmed by whole-genome sequencing and epidemiological analyses.</title>
        <authorList>
            <person name="Lockhart S.R."/>
            <person name="Etienne K.A."/>
            <person name="Vallabhaneni S."/>
            <person name="Farooqi J."/>
            <person name="Chowdhary A."/>
            <person name="Govender N.P."/>
            <person name="Colombo A.L."/>
            <person name="Calvo B."/>
            <person name="Cuomo C.A."/>
            <person name="Desjardins C.A."/>
            <person name="Berkow E.L."/>
            <person name="Castanheira M."/>
            <person name="Magobo R.E."/>
            <person name="Jabeen K."/>
            <person name="Asghar R.J."/>
            <person name="Meis J.F."/>
            <person name="Jackson B."/>
            <person name="Chiller T."/>
            <person name="Litvintseva A.P."/>
        </authorList>
    </citation>
    <scope>NUCLEOTIDE SEQUENCE [LARGE SCALE GENOMIC DNA]</scope>
    <source>
        <strain evidence="8 9">B8441</strain>
    </source>
</reference>
<reference evidence="7" key="4">
    <citation type="submission" date="2024-03" db="EMBL/GenBank/DDBJ databases">
        <title>Improved genome assembly of Candida auris strain B8441 and annotation of B11205.</title>
        <authorList>
            <person name="Cauldron N.C."/>
            <person name="Shea T."/>
            <person name="Cuomo C.A."/>
        </authorList>
    </citation>
    <scope>NUCLEOTIDE SEQUENCE</scope>
    <source>
        <strain evidence="7">B8441</strain>
    </source>
</reference>
<reference evidence="8" key="2">
    <citation type="submission" date="2017-11" db="EMBL/GenBank/DDBJ databases">
        <title>Candida auris genome assembly and annotation.</title>
        <authorList>
            <person name="Munoz J.F."/>
            <person name="Gade L.G."/>
            <person name="Chow N.A."/>
            <person name="Litvintseva A.P."/>
            <person name="Loparev V.N."/>
            <person name="Cuomo C.A."/>
        </authorList>
    </citation>
    <scope>NUCLEOTIDE SEQUENCE</scope>
    <source>
        <strain evidence="8">B8441</strain>
    </source>
</reference>
<reference evidence="7 9" key="3">
    <citation type="journal article" date="2018" name="Nat. Commun.">
        <title>Genomic insights into multidrug-resistance, mating and virulence in Candida auris and related emerging species.</title>
        <authorList>
            <person name="Munoz J.F."/>
            <person name="Gade L."/>
            <person name="Chow N.A."/>
            <person name="Loparev V.N."/>
            <person name="Juieng P."/>
            <person name="Berkow E.L."/>
            <person name="Farrer R.A."/>
            <person name="Litvintseva A.P."/>
            <person name="Cuomo C.A."/>
        </authorList>
    </citation>
    <scope>GENOME REANNOTATION</scope>
    <source>
        <strain evidence="7 9">B8441</strain>
    </source>
</reference>
<name>A0A2H0ZS01_CANAR</name>
<dbReference type="STRING" id="498019.A0A2H0ZS01"/>
<evidence type="ECO:0000256" key="2">
    <source>
        <dbReference type="ARBA" id="ARBA00022824"/>
    </source>
</evidence>
<comment type="subcellular location">
    <subcellularLocation>
        <location evidence="6">Endoplasmic reticulum membrane</location>
        <topology evidence="6">Multi-pass membrane protein</topology>
    </subcellularLocation>
    <subcellularLocation>
        <location evidence="6">Endoplasmic reticulum-Golgi intermediate compartment membrane</location>
        <topology evidence="6">Multi-pass membrane protein</topology>
    </subcellularLocation>
    <subcellularLocation>
        <location evidence="6">Cytoplasmic vesicle</location>
        <location evidence="6">COPII-coated vesicle membrane</location>
        <topology evidence="6">Multi-pass membrane protein</topology>
    </subcellularLocation>
</comment>
<protein>
    <submittedName>
        <fullName evidence="8">Uncharacterized protein</fullName>
    </submittedName>
</protein>
<gene>
    <name evidence="8" type="ORF">B9J08_003028</name>
    <name evidence="7" type="ORF">B9J08_00886</name>
</gene>
<dbReference type="EMBL" id="PEKT02000007">
    <property type="protein sequence ID" value="PIS51447.1"/>
    <property type="molecule type" value="Genomic_DNA"/>
</dbReference>
<evidence type="ECO:0000313" key="7">
    <source>
        <dbReference type="EMBL" id="KAK8442553.1"/>
    </source>
</evidence>
<evidence type="ECO:0000256" key="1">
    <source>
        <dbReference type="ARBA" id="ARBA00022692"/>
    </source>
</evidence>
<keyword evidence="9" id="KW-1185">Reference proteome</keyword>
<comment type="similarity">
    <text evidence="6">Belongs to the VMA21 family.</text>
</comment>
<feature type="transmembrane region" description="Helical" evidence="6">
    <location>
        <begin position="12"/>
        <end position="34"/>
    </location>
</feature>
<keyword evidence="4 6" id="KW-0472">Membrane</keyword>
<evidence type="ECO:0000256" key="5">
    <source>
        <dbReference type="ARBA" id="ARBA00023329"/>
    </source>
</evidence>
<dbReference type="OrthoDB" id="160405at2759"/>
<accession>A0A2H0ZS01</accession>
<sequence>MAVDVPASVVRKLLLFTAAMVFLPLITFFTVQYLFNGNSIISGGSAAIAANGVLVAYIIVAFSEETSEEHKEETKKDI</sequence>
<keyword evidence="1 6" id="KW-0812">Transmembrane</keyword>
<comment type="function">
    <text evidence="6">Required for the assembly of the V0 complex of the vacuolar ATPase (V-ATPase) in the endoplasmic reticulum.</text>
</comment>
<dbReference type="GO" id="GO:0033116">
    <property type="term" value="C:endoplasmic reticulum-Golgi intermediate compartment membrane"/>
    <property type="evidence" value="ECO:0007669"/>
    <property type="project" value="UniProtKB-SubCell"/>
</dbReference>
<dbReference type="Proteomes" id="UP000230249">
    <property type="component" value="Unassembled WGS sequence"/>
</dbReference>
<dbReference type="GO" id="GO:0070072">
    <property type="term" value="P:vacuolar proton-transporting V-type ATPase complex assembly"/>
    <property type="evidence" value="ECO:0007669"/>
    <property type="project" value="UniProtKB-UniRule"/>
</dbReference>
<dbReference type="EMBL" id="PEKT03000001">
    <property type="protein sequence ID" value="KAK8442553.1"/>
    <property type="molecule type" value="Genomic_DNA"/>
</dbReference>
<keyword evidence="2 6" id="KW-0256">Endoplasmic reticulum</keyword>
<dbReference type="InterPro" id="IPR019013">
    <property type="entry name" value="Vma21"/>
</dbReference>
<dbReference type="GO" id="GO:0012507">
    <property type="term" value="C:ER to Golgi transport vesicle membrane"/>
    <property type="evidence" value="ECO:0007669"/>
    <property type="project" value="UniProtKB-SubCell"/>
</dbReference>
<keyword evidence="3 6" id="KW-1133">Transmembrane helix</keyword>
<dbReference type="PANTHER" id="PTHR31792">
    <property type="entry name" value="VACUOLAR ATPASE ASSEMBLY INTEGRAL MEMBRANE PROTEIN VMA21"/>
    <property type="match status" value="1"/>
</dbReference>
<dbReference type="VEuPathDB" id="FungiDB:CJI97_003099"/>
<dbReference type="VEuPathDB" id="FungiDB:CJJ09_001077"/>
<dbReference type="HAMAP" id="MF_03058">
    <property type="entry name" value="VMA21"/>
    <property type="match status" value="1"/>
</dbReference>
<keyword evidence="5 6" id="KW-0968">Cytoplasmic vesicle</keyword>
<organism evidence="8">
    <name type="scientific">Candidozyma auris</name>
    <name type="common">Yeast</name>
    <name type="synonym">Candida auris</name>
    <dbReference type="NCBI Taxonomy" id="498019"/>
    <lineage>
        <taxon>Eukaryota</taxon>
        <taxon>Fungi</taxon>
        <taxon>Dikarya</taxon>
        <taxon>Ascomycota</taxon>
        <taxon>Saccharomycotina</taxon>
        <taxon>Pichiomycetes</taxon>
        <taxon>Metschnikowiaceae</taxon>
        <taxon>Candidozyma</taxon>
    </lineage>
</organism>
<evidence type="ECO:0000256" key="4">
    <source>
        <dbReference type="ARBA" id="ARBA00023136"/>
    </source>
</evidence>
<dbReference type="AlphaFoldDB" id="A0A2H0ZS01"/>
<evidence type="ECO:0000256" key="6">
    <source>
        <dbReference type="HAMAP-Rule" id="MF_03058"/>
    </source>
</evidence>
<evidence type="ECO:0000256" key="3">
    <source>
        <dbReference type="ARBA" id="ARBA00022989"/>
    </source>
</evidence>
<dbReference type="GO" id="GO:0005789">
    <property type="term" value="C:endoplasmic reticulum membrane"/>
    <property type="evidence" value="ECO:0007669"/>
    <property type="project" value="UniProtKB-SubCell"/>
</dbReference>
<dbReference type="PANTHER" id="PTHR31792:SF3">
    <property type="entry name" value="VACUOLAR ATPASE ASSEMBLY INTEGRAL MEMBRANE PROTEIN VMA21"/>
    <property type="match status" value="1"/>
</dbReference>
<feature type="transmembrane region" description="Helical" evidence="6">
    <location>
        <begin position="40"/>
        <end position="62"/>
    </location>
</feature>
<evidence type="ECO:0000313" key="9">
    <source>
        <dbReference type="Proteomes" id="UP000230249"/>
    </source>
</evidence>
<dbReference type="VEuPathDB" id="FungiDB:CJJ07_004498"/>
<evidence type="ECO:0000313" key="8">
    <source>
        <dbReference type="EMBL" id="PIS51447.1"/>
    </source>
</evidence>